<dbReference type="GO" id="GO:0035597">
    <property type="term" value="F:tRNA-2-methylthio-N(6)-dimethylallyladenosine(37) synthase activity"/>
    <property type="evidence" value="ECO:0007669"/>
    <property type="project" value="UniProtKB-EC"/>
</dbReference>
<feature type="domain" description="MTTase N-terminal" evidence="15">
    <location>
        <begin position="25"/>
        <end position="143"/>
    </location>
</feature>
<reference evidence="17" key="2">
    <citation type="submission" date="2021-04" db="EMBL/GenBank/DDBJ databases">
        <authorList>
            <person name="Gilroy R."/>
        </authorList>
    </citation>
    <scope>NUCLEOTIDE SEQUENCE</scope>
    <source>
        <strain evidence="17">5933</strain>
    </source>
</reference>
<evidence type="ECO:0000256" key="1">
    <source>
        <dbReference type="ARBA" id="ARBA00003234"/>
    </source>
</evidence>
<feature type="binding site" evidence="13">
    <location>
        <position position="184"/>
    </location>
    <ligand>
        <name>[4Fe-4S] cluster</name>
        <dbReference type="ChEBI" id="CHEBI:49883"/>
        <label>2</label>
        <note>4Fe-4S-S-AdoMet</note>
    </ligand>
</feature>
<dbReference type="Pfam" id="PF01938">
    <property type="entry name" value="TRAM"/>
    <property type="match status" value="1"/>
</dbReference>
<keyword evidence="13" id="KW-0963">Cytoplasm</keyword>
<keyword evidence="2 13" id="KW-0004">4Fe-4S</keyword>
<dbReference type="PROSITE" id="PS50926">
    <property type="entry name" value="TRAM"/>
    <property type="match status" value="1"/>
</dbReference>
<dbReference type="PROSITE" id="PS51449">
    <property type="entry name" value="MTTASE_N"/>
    <property type="match status" value="1"/>
</dbReference>
<evidence type="ECO:0000313" key="18">
    <source>
        <dbReference type="Proteomes" id="UP000823918"/>
    </source>
</evidence>
<dbReference type="InterPro" id="IPR058240">
    <property type="entry name" value="rSAM_sf"/>
</dbReference>
<evidence type="ECO:0000256" key="8">
    <source>
        <dbReference type="ARBA" id="ARBA00033765"/>
    </source>
</evidence>
<feature type="binding site" evidence="13">
    <location>
        <position position="34"/>
    </location>
    <ligand>
        <name>[4Fe-4S] cluster</name>
        <dbReference type="ChEBI" id="CHEBI:49883"/>
        <label>1</label>
    </ligand>
</feature>
<dbReference type="InterPro" id="IPR038135">
    <property type="entry name" value="Methylthiotransferase_N_sf"/>
</dbReference>
<dbReference type="NCBIfam" id="TIGR00089">
    <property type="entry name" value="MiaB/RimO family radical SAM methylthiotransferase"/>
    <property type="match status" value="1"/>
</dbReference>
<dbReference type="InterPro" id="IPR013848">
    <property type="entry name" value="Methylthiotransferase_N"/>
</dbReference>
<evidence type="ECO:0000259" key="15">
    <source>
        <dbReference type="PROSITE" id="PS51449"/>
    </source>
</evidence>
<sequence length="462" mass="51486">MQTIHFVKNEAAVNVILDYYQDAPPTAFVHSFGCQQNVNDGEKILGVLVNAGYGRAAAPEDADLIIFNTCAVREHAEQRVFGNVGALKKLKEQNPKLMIAVCGCMAQQKQIVEKFKASYPFVDIVFGVNAIDTLPQLIAQRITGHKRVMQMPVERTEIVEEMPIQRGSSFRAWLPIMYGCDNFCTYCIVPYVRGRERSRKSADILAEFRQLLAEGYRDITLLGQNVNSYGKGLEEGLDFADLLAMLDKEPGDYRIRFMTSHPKDATKKLIDTIAGGTHISHHLHLPVQSGSNEILEKMNRRYTVESYLALMDYAKERVPDMTYSSDIIVGFPGETEEDFEKTMELIRRVEYMQLFTFIYSKRSGTKAAEMPDGTPHEEKAARIGKIVALQDEIVARLTGALVGSVQRVLVEGAGRTPGVLTGRLDNNMIVEFSEEAPLGQLADVRITGAKGAVLKGELVERA</sequence>
<keyword evidence="7 13" id="KW-0411">Iron-sulfur</keyword>
<evidence type="ECO:0000256" key="11">
    <source>
        <dbReference type="ARBA" id="ARBA00080698"/>
    </source>
</evidence>
<feature type="binding site" evidence="13">
    <location>
        <position position="104"/>
    </location>
    <ligand>
        <name>[4Fe-4S] cluster</name>
        <dbReference type="ChEBI" id="CHEBI:49883"/>
        <label>1</label>
    </ligand>
</feature>
<evidence type="ECO:0000256" key="4">
    <source>
        <dbReference type="ARBA" id="ARBA00022691"/>
    </source>
</evidence>
<dbReference type="EMBL" id="DWWA01000051">
    <property type="protein sequence ID" value="HJC73048.1"/>
    <property type="molecule type" value="Genomic_DNA"/>
</dbReference>
<evidence type="ECO:0000256" key="3">
    <source>
        <dbReference type="ARBA" id="ARBA00022679"/>
    </source>
</evidence>
<dbReference type="Gene3D" id="3.40.50.12160">
    <property type="entry name" value="Methylthiotransferase, N-terminal domain"/>
    <property type="match status" value="1"/>
</dbReference>
<dbReference type="PANTHER" id="PTHR43020">
    <property type="entry name" value="CDK5 REGULATORY SUBUNIT-ASSOCIATED PROTEIN 1"/>
    <property type="match status" value="1"/>
</dbReference>
<dbReference type="InterPro" id="IPR002792">
    <property type="entry name" value="TRAM_dom"/>
</dbReference>
<evidence type="ECO:0000256" key="6">
    <source>
        <dbReference type="ARBA" id="ARBA00023004"/>
    </source>
</evidence>
<evidence type="ECO:0000313" key="17">
    <source>
        <dbReference type="EMBL" id="HJC73048.1"/>
    </source>
</evidence>
<dbReference type="SFLD" id="SFLDG01061">
    <property type="entry name" value="methylthiotransferase"/>
    <property type="match status" value="1"/>
</dbReference>
<name>A0A9D2TLE3_9FIRM</name>
<dbReference type="InterPro" id="IPR020612">
    <property type="entry name" value="Methylthiotransferase_CS"/>
</dbReference>
<keyword evidence="5 13" id="KW-0479">Metal-binding</keyword>
<dbReference type="SFLD" id="SFLDS00029">
    <property type="entry name" value="Radical_SAM"/>
    <property type="match status" value="1"/>
</dbReference>
<dbReference type="FunFam" id="3.40.50.12160:FF:000003">
    <property type="entry name" value="CDK5 regulatory subunit-associated protein 1"/>
    <property type="match status" value="1"/>
</dbReference>
<dbReference type="Pfam" id="PF00919">
    <property type="entry name" value="UPF0004"/>
    <property type="match status" value="1"/>
</dbReference>
<dbReference type="Proteomes" id="UP000823918">
    <property type="component" value="Unassembled WGS sequence"/>
</dbReference>
<dbReference type="NCBIfam" id="TIGR01574">
    <property type="entry name" value="miaB-methiolase"/>
    <property type="match status" value="1"/>
</dbReference>
<feature type="binding site" evidence="13">
    <location>
        <position position="70"/>
    </location>
    <ligand>
        <name>[4Fe-4S] cluster</name>
        <dbReference type="ChEBI" id="CHEBI:49883"/>
        <label>1</label>
    </ligand>
</feature>
<dbReference type="Gene3D" id="3.80.30.20">
    <property type="entry name" value="tm_1862 like domain"/>
    <property type="match status" value="1"/>
</dbReference>
<evidence type="ECO:0000256" key="5">
    <source>
        <dbReference type="ARBA" id="ARBA00022723"/>
    </source>
</evidence>
<keyword evidence="6 13" id="KW-0408">Iron</keyword>
<dbReference type="InterPro" id="IPR006463">
    <property type="entry name" value="MiaB_methiolase"/>
</dbReference>
<dbReference type="GO" id="GO:0046872">
    <property type="term" value="F:metal ion binding"/>
    <property type="evidence" value="ECO:0007669"/>
    <property type="project" value="UniProtKB-KW"/>
</dbReference>
<dbReference type="SUPFAM" id="SSF102114">
    <property type="entry name" value="Radical SAM enzymes"/>
    <property type="match status" value="1"/>
</dbReference>
<evidence type="ECO:0000256" key="10">
    <source>
        <dbReference type="ARBA" id="ARBA00068570"/>
    </source>
</evidence>
<dbReference type="InterPro" id="IPR007197">
    <property type="entry name" value="rSAM"/>
</dbReference>
<comment type="subcellular location">
    <subcellularLocation>
        <location evidence="13">Cytoplasm</location>
    </subcellularLocation>
</comment>
<comment type="similarity">
    <text evidence="13">Belongs to the methylthiotransferase family. MiaB subfamily.</text>
</comment>
<keyword evidence="13" id="KW-0819">tRNA processing</keyword>
<dbReference type="GO" id="GO:0005829">
    <property type="term" value="C:cytosol"/>
    <property type="evidence" value="ECO:0007669"/>
    <property type="project" value="TreeGrafter"/>
</dbReference>
<keyword evidence="4 13" id="KW-0949">S-adenosyl-L-methionine</keyword>
<comment type="caution">
    <text evidence="17">The sequence shown here is derived from an EMBL/GenBank/DDBJ whole genome shotgun (WGS) entry which is preliminary data.</text>
</comment>
<dbReference type="AlphaFoldDB" id="A0A9D2TLE3"/>
<dbReference type="Pfam" id="PF04055">
    <property type="entry name" value="Radical_SAM"/>
    <property type="match status" value="1"/>
</dbReference>
<feature type="binding site" evidence="13">
    <location>
        <position position="180"/>
    </location>
    <ligand>
        <name>[4Fe-4S] cluster</name>
        <dbReference type="ChEBI" id="CHEBI:49883"/>
        <label>2</label>
        <note>4Fe-4S-S-AdoMet</note>
    </ligand>
</feature>
<dbReference type="EC" id="2.8.4.3" evidence="8 13"/>
<dbReference type="SMART" id="SM00729">
    <property type="entry name" value="Elp3"/>
    <property type="match status" value="1"/>
</dbReference>
<feature type="domain" description="Radical SAM core" evidence="16">
    <location>
        <begin position="166"/>
        <end position="396"/>
    </location>
</feature>
<dbReference type="SFLD" id="SFLDF00273">
    <property type="entry name" value="(dimethylallyl)adenosine_tRNA"/>
    <property type="match status" value="1"/>
</dbReference>
<dbReference type="FunFam" id="3.80.30.20:FF:000001">
    <property type="entry name" value="tRNA-2-methylthio-N(6)-dimethylallyladenosine synthase 2"/>
    <property type="match status" value="1"/>
</dbReference>
<feature type="binding site" evidence="13">
    <location>
        <position position="187"/>
    </location>
    <ligand>
        <name>[4Fe-4S] cluster</name>
        <dbReference type="ChEBI" id="CHEBI:49883"/>
        <label>2</label>
        <note>4Fe-4S-S-AdoMet</note>
    </ligand>
</feature>
<dbReference type="InterPro" id="IPR006638">
    <property type="entry name" value="Elp3/MiaA/NifB-like_rSAM"/>
</dbReference>
<dbReference type="GO" id="GO:0051539">
    <property type="term" value="F:4 iron, 4 sulfur cluster binding"/>
    <property type="evidence" value="ECO:0007669"/>
    <property type="project" value="UniProtKB-UniRule"/>
</dbReference>
<dbReference type="PROSITE" id="PS01278">
    <property type="entry name" value="MTTASE_RADICAL"/>
    <property type="match status" value="1"/>
</dbReference>
<evidence type="ECO:0000256" key="12">
    <source>
        <dbReference type="ARBA" id="ARBA00081141"/>
    </source>
</evidence>
<comment type="subunit">
    <text evidence="13">Monomer.</text>
</comment>
<dbReference type="InterPro" id="IPR005839">
    <property type="entry name" value="Methylthiotransferase"/>
</dbReference>
<dbReference type="CDD" id="cd01335">
    <property type="entry name" value="Radical_SAM"/>
    <property type="match status" value="1"/>
</dbReference>
<evidence type="ECO:0000256" key="9">
    <source>
        <dbReference type="ARBA" id="ARBA00051425"/>
    </source>
</evidence>
<evidence type="ECO:0000259" key="14">
    <source>
        <dbReference type="PROSITE" id="PS50926"/>
    </source>
</evidence>
<evidence type="ECO:0000259" key="16">
    <source>
        <dbReference type="PROSITE" id="PS51918"/>
    </source>
</evidence>
<keyword evidence="3 13" id="KW-0808">Transferase</keyword>
<reference evidence="17" key="1">
    <citation type="journal article" date="2021" name="PeerJ">
        <title>Extensive microbial diversity within the chicken gut microbiome revealed by metagenomics and culture.</title>
        <authorList>
            <person name="Gilroy R."/>
            <person name="Ravi A."/>
            <person name="Getino M."/>
            <person name="Pursley I."/>
            <person name="Horton D.L."/>
            <person name="Alikhan N.F."/>
            <person name="Baker D."/>
            <person name="Gharbi K."/>
            <person name="Hall N."/>
            <person name="Watson M."/>
            <person name="Adriaenssens E.M."/>
            <person name="Foster-Nyarko E."/>
            <person name="Jarju S."/>
            <person name="Secka A."/>
            <person name="Antonio M."/>
            <person name="Oren A."/>
            <person name="Chaudhuri R.R."/>
            <person name="La Ragione R."/>
            <person name="Hildebrand F."/>
            <person name="Pallen M.J."/>
        </authorList>
    </citation>
    <scope>NUCLEOTIDE SEQUENCE</scope>
    <source>
        <strain evidence="17">5933</strain>
    </source>
</reference>
<proteinExistence type="inferred from homology"/>
<dbReference type="PANTHER" id="PTHR43020:SF2">
    <property type="entry name" value="MITOCHONDRIAL TRNA METHYLTHIOTRANSFERASE CDK5RAP1"/>
    <property type="match status" value="1"/>
</dbReference>
<dbReference type="InterPro" id="IPR023404">
    <property type="entry name" value="rSAM_horseshoe"/>
</dbReference>
<gene>
    <name evidence="13 17" type="primary">miaB</name>
    <name evidence="17" type="ORF">H9698_09700</name>
</gene>
<protein>
    <recommendedName>
        <fullName evidence="10 13">tRNA-2-methylthio-N(6)-dimethylallyladenosine synthase</fullName>
        <ecNumber evidence="8 13">2.8.4.3</ecNumber>
    </recommendedName>
    <alternativeName>
        <fullName evidence="12 13">(Dimethylallyl)adenosine tRNA methylthiotransferase MiaB</fullName>
    </alternativeName>
    <alternativeName>
        <fullName evidence="11 13">tRNA-i(6)A37 methylthiotransferase</fullName>
    </alternativeName>
</protein>
<comment type="function">
    <text evidence="1 13">Catalyzes the methylthiolation of N6-(dimethylallyl)adenosine (i(6)A), leading to the formation of 2-methylthio-N6-(dimethylallyl)adenosine (ms(2)i(6)A) at position 37 in tRNAs that read codons beginning with uridine.</text>
</comment>
<comment type="catalytic activity">
    <reaction evidence="9 13">
        <text>N(6)-dimethylallyladenosine(37) in tRNA + (sulfur carrier)-SH + AH2 + 2 S-adenosyl-L-methionine = 2-methylsulfanyl-N(6)-dimethylallyladenosine(37) in tRNA + (sulfur carrier)-H + 5'-deoxyadenosine + L-methionine + A + S-adenosyl-L-homocysteine + 2 H(+)</text>
        <dbReference type="Rhea" id="RHEA:37067"/>
        <dbReference type="Rhea" id="RHEA-COMP:10375"/>
        <dbReference type="Rhea" id="RHEA-COMP:10376"/>
        <dbReference type="Rhea" id="RHEA-COMP:14737"/>
        <dbReference type="Rhea" id="RHEA-COMP:14739"/>
        <dbReference type="ChEBI" id="CHEBI:13193"/>
        <dbReference type="ChEBI" id="CHEBI:15378"/>
        <dbReference type="ChEBI" id="CHEBI:17319"/>
        <dbReference type="ChEBI" id="CHEBI:17499"/>
        <dbReference type="ChEBI" id="CHEBI:29917"/>
        <dbReference type="ChEBI" id="CHEBI:57844"/>
        <dbReference type="ChEBI" id="CHEBI:57856"/>
        <dbReference type="ChEBI" id="CHEBI:59789"/>
        <dbReference type="ChEBI" id="CHEBI:64428"/>
        <dbReference type="ChEBI" id="CHEBI:74415"/>
        <dbReference type="ChEBI" id="CHEBI:74417"/>
        <dbReference type="EC" id="2.8.4.3"/>
    </reaction>
</comment>
<feature type="domain" description="TRAM" evidence="14">
    <location>
        <begin position="399"/>
        <end position="460"/>
    </location>
</feature>
<evidence type="ECO:0000256" key="7">
    <source>
        <dbReference type="ARBA" id="ARBA00023014"/>
    </source>
</evidence>
<organism evidence="17 18">
    <name type="scientific">Candidatus Ruthenibacterium merdavium</name>
    <dbReference type="NCBI Taxonomy" id="2838752"/>
    <lineage>
        <taxon>Bacteria</taxon>
        <taxon>Bacillati</taxon>
        <taxon>Bacillota</taxon>
        <taxon>Clostridia</taxon>
        <taxon>Eubacteriales</taxon>
        <taxon>Oscillospiraceae</taxon>
        <taxon>Ruthenibacterium</taxon>
    </lineage>
</organism>
<comment type="cofactor">
    <cofactor evidence="13">
        <name>[4Fe-4S] cluster</name>
        <dbReference type="ChEBI" id="CHEBI:49883"/>
    </cofactor>
    <text evidence="13">Binds 2 [4Fe-4S] clusters. One cluster is coordinated with 3 cysteines and an exchangeable S-adenosyl-L-methionine.</text>
</comment>
<dbReference type="HAMAP" id="MF_01864">
    <property type="entry name" value="tRNA_metthiotr_MiaB"/>
    <property type="match status" value="1"/>
</dbReference>
<dbReference type="PROSITE" id="PS51918">
    <property type="entry name" value="RADICAL_SAM"/>
    <property type="match status" value="1"/>
</dbReference>
<accession>A0A9D2TLE3</accession>
<evidence type="ECO:0000256" key="13">
    <source>
        <dbReference type="HAMAP-Rule" id="MF_01864"/>
    </source>
</evidence>
<evidence type="ECO:0000256" key="2">
    <source>
        <dbReference type="ARBA" id="ARBA00022485"/>
    </source>
</evidence>
<dbReference type="SFLD" id="SFLDG01082">
    <property type="entry name" value="B12-binding_domain_containing"/>
    <property type="match status" value="1"/>
</dbReference>